<dbReference type="SUPFAM" id="SSF53335">
    <property type="entry name" value="S-adenosyl-L-methionine-dependent methyltransferases"/>
    <property type="match status" value="1"/>
</dbReference>
<proteinExistence type="predicted"/>
<dbReference type="Pfam" id="PF13649">
    <property type="entry name" value="Methyltransf_25"/>
    <property type="match status" value="1"/>
</dbReference>
<keyword evidence="4" id="KW-1185">Reference proteome</keyword>
<dbReference type="OrthoDB" id="540004at2759"/>
<dbReference type="Proteomes" id="UP000186922">
    <property type="component" value="Unassembled WGS sequence"/>
</dbReference>
<dbReference type="CDD" id="cd02440">
    <property type="entry name" value="AdoMet_MTases"/>
    <property type="match status" value="1"/>
</dbReference>
<protein>
    <recommendedName>
        <fullName evidence="2">Methyltransferase domain-containing protein</fullName>
    </recommendedName>
</protein>
<dbReference type="InterPro" id="IPR041698">
    <property type="entry name" value="Methyltransf_25"/>
</dbReference>
<keyword evidence="1" id="KW-0808">Transferase</keyword>
<evidence type="ECO:0000313" key="4">
    <source>
        <dbReference type="Proteomes" id="UP000186922"/>
    </source>
</evidence>
<feature type="domain" description="Methyltransferase" evidence="2">
    <location>
        <begin position="57"/>
        <end position="152"/>
    </location>
</feature>
<organism evidence="3 4">
    <name type="scientific">Ramazzottius varieornatus</name>
    <name type="common">Water bear</name>
    <name type="synonym">Tardigrade</name>
    <dbReference type="NCBI Taxonomy" id="947166"/>
    <lineage>
        <taxon>Eukaryota</taxon>
        <taxon>Metazoa</taxon>
        <taxon>Ecdysozoa</taxon>
        <taxon>Tardigrada</taxon>
        <taxon>Eutardigrada</taxon>
        <taxon>Parachela</taxon>
        <taxon>Hypsibioidea</taxon>
        <taxon>Ramazzottiidae</taxon>
        <taxon>Ramazzottius</taxon>
    </lineage>
</organism>
<dbReference type="PANTHER" id="PTHR43861">
    <property type="entry name" value="TRANS-ACONITATE 2-METHYLTRANSFERASE-RELATED"/>
    <property type="match status" value="1"/>
</dbReference>
<accession>A0A1D1ULP3</accession>
<evidence type="ECO:0000313" key="3">
    <source>
        <dbReference type="EMBL" id="GAU90361.1"/>
    </source>
</evidence>
<name>A0A1D1ULP3_RAMVA</name>
<comment type="caution">
    <text evidence="3">The sequence shown here is derived from an EMBL/GenBank/DDBJ whole genome shotgun (WGS) entry which is preliminary data.</text>
</comment>
<dbReference type="GO" id="GO:0016740">
    <property type="term" value="F:transferase activity"/>
    <property type="evidence" value="ECO:0007669"/>
    <property type="project" value="UniProtKB-KW"/>
</dbReference>
<gene>
    <name evidence="3" type="primary">RvY_02785-1</name>
    <name evidence="3" type="synonym">RvY_02785.1</name>
    <name evidence="3" type="ORF">RvY_02785</name>
</gene>
<sequence>MAAETGDEGSAFFKGTRKHEESGYLTKTANGAGWQINALDEYGELFVEYAKTCSRPIADLGVAYGFTSKCLLDAGAKVIANDLSKDMLQELEKSVSKEQKARLTLMPGDALKLKFDKESLDGIWANRFLHFLKPEDIRTSMKHFYNWLAPGGKLCITAATPYFGSVAEFLPKYQKRKEAGEEWPGYMTKEEVPEDWREASDALEGGHVLDMDVLQREVKRVGFTVEKCSYIARPYAGSSGKEGVGIIAVKPQS</sequence>
<dbReference type="EMBL" id="BDGG01000001">
    <property type="protein sequence ID" value="GAU90361.1"/>
    <property type="molecule type" value="Genomic_DNA"/>
</dbReference>
<dbReference type="Gene3D" id="3.40.50.150">
    <property type="entry name" value="Vaccinia Virus protein VP39"/>
    <property type="match status" value="1"/>
</dbReference>
<evidence type="ECO:0000259" key="2">
    <source>
        <dbReference type="Pfam" id="PF13649"/>
    </source>
</evidence>
<dbReference type="InterPro" id="IPR029063">
    <property type="entry name" value="SAM-dependent_MTases_sf"/>
</dbReference>
<evidence type="ECO:0000256" key="1">
    <source>
        <dbReference type="ARBA" id="ARBA00022679"/>
    </source>
</evidence>
<reference evidence="3 4" key="1">
    <citation type="journal article" date="2016" name="Nat. Commun.">
        <title>Extremotolerant tardigrade genome and improved radiotolerance of human cultured cells by tardigrade-unique protein.</title>
        <authorList>
            <person name="Hashimoto T."/>
            <person name="Horikawa D.D."/>
            <person name="Saito Y."/>
            <person name="Kuwahara H."/>
            <person name="Kozuka-Hata H."/>
            <person name="Shin-I T."/>
            <person name="Minakuchi Y."/>
            <person name="Ohishi K."/>
            <person name="Motoyama A."/>
            <person name="Aizu T."/>
            <person name="Enomoto A."/>
            <person name="Kondo K."/>
            <person name="Tanaka S."/>
            <person name="Hara Y."/>
            <person name="Koshikawa S."/>
            <person name="Sagara H."/>
            <person name="Miura T."/>
            <person name="Yokobori S."/>
            <person name="Miyagawa K."/>
            <person name="Suzuki Y."/>
            <person name="Kubo T."/>
            <person name="Oyama M."/>
            <person name="Kohara Y."/>
            <person name="Fujiyama A."/>
            <person name="Arakawa K."/>
            <person name="Katayama T."/>
            <person name="Toyoda A."/>
            <person name="Kunieda T."/>
        </authorList>
    </citation>
    <scope>NUCLEOTIDE SEQUENCE [LARGE SCALE GENOMIC DNA]</scope>
    <source>
        <strain evidence="3 4">YOKOZUNA-1</strain>
    </source>
</reference>
<dbReference type="AlphaFoldDB" id="A0A1D1ULP3"/>